<proteinExistence type="predicted"/>
<name>I0HDV8_ACTM4</name>
<evidence type="ECO:0000256" key="9">
    <source>
        <dbReference type="ARBA" id="ARBA00023136"/>
    </source>
</evidence>
<dbReference type="RefSeq" id="WP_014446082.1">
    <property type="nucleotide sequence ID" value="NC_017093.1"/>
</dbReference>
<feature type="transmembrane region" description="Helical" evidence="12">
    <location>
        <begin position="164"/>
        <end position="183"/>
    </location>
</feature>
<dbReference type="Pfam" id="PF02628">
    <property type="entry name" value="COX15-CtaA"/>
    <property type="match status" value="1"/>
</dbReference>
<evidence type="ECO:0000256" key="5">
    <source>
        <dbReference type="ARBA" id="ARBA00022989"/>
    </source>
</evidence>
<accession>I0HDV8</accession>
<evidence type="ECO:0000256" key="4">
    <source>
        <dbReference type="ARBA" id="ARBA00022723"/>
    </source>
</evidence>
<keyword evidence="10" id="KW-1015">Disulfide bond</keyword>
<evidence type="ECO:0000256" key="6">
    <source>
        <dbReference type="ARBA" id="ARBA00023002"/>
    </source>
</evidence>
<keyword evidence="7" id="KW-0408">Iron</keyword>
<evidence type="ECO:0000313" key="13">
    <source>
        <dbReference type="EMBL" id="BAL91195.1"/>
    </source>
</evidence>
<keyword evidence="8" id="KW-0350">Heme biosynthesis</keyword>
<keyword evidence="5 12" id="KW-1133">Transmembrane helix</keyword>
<keyword evidence="3 12" id="KW-0812">Transmembrane</keyword>
<evidence type="ECO:0000313" key="14">
    <source>
        <dbReference type="Proteomes" id="UP000007882"/>
    </source>
</evidence>
<reference evidence="13 14" key="1">
    <citation type="submission" date="2012-02" db="EMBL/GenBank/DDBJ databases">
        <title>Complete genome sequence of Actinoplanes missouriensis 431 (= NBRC 102363).</title>
        <authorList>
            <person name="Ohnishi Y."/>
            <person name="Ishikawa J."/>
            <person name="Sekine M."/>
            <person name="Hosoyama A."/>
            <person name="Harada T."/>
            <person name="Narita H."/>
            <person name="Hata T."/>
            <person name="Konno Y."/>
            <person name="Tutikane K."/>
            <person name="Fujita N."/>
            <person name="Horinouchi S."/>
            <person name="Hayakawa M."/>
        </authorList>
    </citation>
    <scope>NUCLEOTIDE SEQUENCE [LARGE SCALE GENOMIC DNA]</scope>
    <source>
        <strain evidence="14">ATCC 14538 / DSM 43046 / CBS 188.64 / JCM 3121 / NBRC 102363 / NCIMB 12654 / NRRL B-3342 / UNCC 431</strain>
    </source>
</reference>
<keyword evidence="4" id="KW-0479">Metal-binding</keyword>
<dbReference type="HOGENOM" id="CLU_060266_1_0_11"/>
<evidence type="ECO:0000256" key="3">
    <source>
        <dbReference type="ARBA" id="ARBA00022692"/>
    </source>
</evidence>
<gene>
    <name evidence="13" type="ordered locus">AMIS_59750</name>
</gene>
<organism evidence="13 14">
    <name type="scientific">Actinoplanes missouriensis (strain ATCC 14538 / DSM 43046 / CBS 188.64 / JCM 3121 / NBRC 102363 / NCIMB 12654 / NRRL B-3342 / UNCC 431)</name>
    <dbReference type="NCBI Taxonomy" id="512565"/>
    <lineage>
        <taxon>Bacteria</taxon>
        <taxon>Bacillati</taxon>
        <taxon>Actinomycetota</taxon>
        <taxon>Actinomycetes</taxon>
        <taxon>Micromonosporales</taxon>
        <taxon>Micromonosporaceae</taxon>
        <taxon>Actinoplanes</taxon>
    </lineage>
</organism>
<comment type="pathway">
    <text evidence="11">Porphyrin-containing compound metabolism.</text>
</comment>
<keyword evidence="6" id="KW-0560">Oxidoreductase</keyword>
<dbReference type="OrthoDB" id="5241540at2"/>
<feature type="transmembrane region" description="Helical" evidence="12">
    <location>
        <begin position="203"/>
        <end position="225"/>
    </location>
</feature>
<dbReference type="InterPro" id="IPR003780">
    <property type="entry name" value="COX15/CtaA_fam"/>
</dbReference>
<evidence type="ECO:0000256" key="2">
    <source>
        <dbReference type="ARBA" id="ARBA00022475"/>
    </source>
</evidence>
<evidence type="ECO:0000256" key="1">
    <source>
        <dbReference type="ARBA" id="ARBA00004141"/>
    </source>
</evidence>
<dbReference type="GO" id="GO:0006784">
    <property type="term" value="P:heme A biosynthetic process"/>
    <property type="evidence" value="ECO:0007669"/>
    <property type="project" value="InterPro"/>
</dbReference>
<dbReference type="GO" id="GO:0046872">
    <property type="term" value="F:metal ion binding"/>
    <property type="evidence" value="ECO:0007669"/>
    <property type="project" value="UniProtKB-KW"/>
</dbReference>
<evidence type="ECO:0000256" key="12">
    <source>
        <dbReference type="SAM" id="Phobius"/>
    </source>
</evidence>
<keyword evidence="2" id="KW-1003">Cell membrane</keyword>
<feature type="transmembrane region" description="Helical" evidence="12">
    <location>
        <begin position="122"/>
        <end position="144"/>
    </location>
</feature>
<feature type="transmembrane region" description="Helical" evidence="12">
    <location>
        <begin position="12"/>
        <end position="31"/>
    </location>
</feature>
<dbReference type="PATRIC" id="fig|512565.3.peg.5968"/>
<dbReference type="GO" id="GO:0016020">
    <property type="term" value="C:membrane"/>
    <property type="evidence" value="ECO:0007669"/>
    <property type="project" value="UniProtKB-SubCell"/>
</dbReference>
<keyword evidence="14" id="KW-1185">Reference proteome</keyword>
<dbReference type="KEGG" id="ams:AMIS_59750"/>
<protein>
    <submittedName>
        <fullName evidence="13">Putative cytochrome oxidase assembly protein</fullName>
    </submittedName>
</protein>
<evidence type="ECO:0000256" key="11">
    <source>
        <dbReference type="ARBA" id="ARBA00023444"/>
    </source>
</evidence>
<dbReference type="eggNOG" id="COG1612">
    <property type="taxonomic scope" value="Bacteria"/>
</dbReference>
<dbReference type="EMBL" id="AP012319">
    <property type="protein sequence ID" value="BAL91195.1"/>
    <property type="molecule type" value="Genomic_DNA"/>
</dbReference>
<dbReference type="InterPro" id="IPR050450">
    <property type="entry name" value="COX15/CtaA_HemeA_synthase"/>
</dbReference>
<evidence type="ECO:0000256" key="8">
    <source>
        <dbReference type="ARBA" id="ARBA00023133"/>
    </source>
</evidence>
<feature type="transmembrane region" description="Helical" evidence="12">
    <location>
        <begin position="66"/>
        <end position="85"/>
    </location>
</feature>
<keyword evidence="9 12" id="KW-0472">Membrane</keyword>
<dbReference type="AlphaFoldDB" id="I0HDV8"/>
<dbReference type="PANTHER" id="PTHR35457:SF1">
    <property type="entry name" value="HEME A SYNTHASE"/>
    <property type="match status" value="1"/>
</dbReference>
<dbReference type="STRING" id="512565.AMIS_59750"/>
<sequence length="304" mass="31365">MGTRSVRRSTTAALLTSFLIIATGGVVRVSGSGLGCPDWPRCTAGSFTSAAASTGVHGAIEFGNRVLTGVVVLAVGWVIVAAYPHRRDAGTFLWRSAWGQLLVVLLNAVVGGVTVWTGLNPYIVAGHFLAAMLLLASTTVSFDLAHRTGPPRPVQRSTARWGRLVLWTSAASVTAGTVVTGAGPHPGDTAEVTRIPLDWTILTYAHGLLAACALVAVAGCMRAAARHRDRLALHRSRTLLAALSGQAAIGLYQSLDGLPAVAVLLHLAGAALVWSGAVRVRLACPPTAAAPASRFGPLAGARQP</sequence>
<dbReference type="Proteomes" id="UP000007882">
    <property type="component" value="Chromosome"/>
</dbReference>
<comment type="subcellular location">
    <subcellularLocation>
        <location evidence="1">Membrane</location>
        <topology evidence="1">Multi-pass membrane protein</topology>
    </subcellularLocation>
</comment>
<evidence type="ECO:0000256" key="10">
    <source>
        <dbReference type="ARBA" id="ARBA00023157"/>
    </source>
</evidence>
<dbReference type="GO" id="GO:0016491">
    <property type="term" value="F:oxidoreductase activity"/>
    <property type="evidence" value="ECO:0007669"/>
    <property type="project" value="UniProtKB-KW"/>
</dbReference>
<feature type="transmembrane region" description="Helical" evidence="12">
    <location>
        <begin position="97"/>
        <end position="116"/>
    </location>
</feature>
<evidence type="ECO:0000256" key="7">
    <source>
        <dbReference type="ARBA" id="ARBA00023004"/>
    </source>
</evidence>
<dbReference type="PANTHER" id="PTHR35457">
    <property type="entry name" value="HEME A SYNTHASE"/>
    <property type="match status" value="1"/>
</dbReference>